<reference evidence="1" key="1">
    <citation type="submission" date="2019-08" db="EMBL/GenBank/DDBJ databases">
        <authorList>
            <person name="Kucharzyk K."/>
            <person name="Murdoch R.W."/>
            <person name="Higgins S."/>
            <person name="Loffler F."/>
        </authorList>
    </citation>
    <scope>NUCLEOTIDE SEQUENCE</scope>
</reference>
<proteinExistence type="predicted"/>
<sequence length="64" mass="7668">MPAIFGFQLTHNFINQWNILLKFIPHTPKAERGVIPVNFDNPLPFFSHKFLWLFLVLDVDRPYR</sequence>
<dbReference type="EMBL" id="VSSQ01060648">
    <property type="protein sequence ID" value="MPN14055.1"/>
    <property type="molecule type" value="Genomic_DNA"/>
</dbReference>
<accession>A0A645FI01</accession>
<dbReference type="AlphaFoldDB" id="A0A645FI01"/>
<protein>
    <submittedName>
        <fullName evidence="1">Uncharacterized protein</fullName>
    </submittedName>
</protein>
<name>A0A645FI01_9ZZZZ</name>
<comment type="caution">
    <text evidence="1">The sequence shown here is derived from an EMBL/GenBank/DDBJ whole genome shotgun (WGS) entry which is preliminary data.</text>
</comment>
<organism evidence="1">
    <name type="scientific">bioreactor metagenome</name>
    <dbReference type="NCBI Taxonomy" id="1076179"/>
    <lineage>
        <taxon>unclassified sequences</taxon>
        <taxon>metagenomes</taxon>
        <taxon>ecological metagenomes</taxon>
    </lineage>
</organism>
<evidence type="ECO:0000313" key="1">
    <source>
        <dbReference type="EMBL" id="MPN14055.1"/>
    </source>
</evidence>
<gene>
    <name evidence="1" type="ORF">SDC9_161381</name>
</gene>